<keyword evidence="2" id="KW-0732">Signal</keyword>
<dbReference type="AlphaFoldDB" id="A0A6J2RIQ8"/>
<keyword evidence="7" id="KW-0812">Transmembrane</keyword>
<name>A0A6J2RIQ8_COTGO</name>
<keyword evidence="6" id="KW-0393">Immunoglobulin domain</keyword>
<dbReference type="InterPro" id="IPR013783">
    <property type="entry name" value="Ig-like_fold"/>
</dbReference>
<dbReference type="SUPFAM" id="SSF48726">
    <property type="entry name" value="Immunoglobulin"/>
    <property type="match status" value="2"/>
</dbReference>
<keyword evidence="7" id="KW-1133">Transmembrane helix</keyword>
<keyword evidence="9" id="KW-1185">Reference proteome</keyword>
<dbReference type="PROSITE" id="PS50835">
    <property type="entry name" value="IG_LIKE"/>
    <property type="match status" value="2"/>
</dbReference>
<protein>
    <submittedName>
        <fullName evidence="10">Interleukin-1 receptor accessory protein-like 1-B isoform X2</fullName>
    </submittedName>
</protein>
<feature type="transmembrane region" description="Helical" evidence="7">
    <location>
        <begin position="340"/>
        <end position="360"/>
    </location>
</feature>
<feature type="transmembrane region" description="Helical" evidence="7">
    <location>
        <begin position="12"/>
        <end position="30"/>
    </location>
</feature>
<dbReference type="Gene3D" id="2.60.40.10">
    <property type="entry name" value="Immunoglobulins"/>
    <property type="match status" value="3"/>
</dbReference>
<keyword evidence="7" id="KW-0472">Membrane</keyword>
<evidence type="ECO:0000256" key="4">
    <source>
        <dbReference type="ARBA" id="ARBA00023157"/>
    </source>
</evidence>
<keyword evidence="3" id="KW-0677">Repeat</keyword>
<keyword evidence="4" id="KW-1015">Disulfide bond</keyword>
<dbReference type="GeneID" id="115023709"/>
<dbReference type="InterPro" id="IPR013151">
    <property type="entry name" value="Immunoglobulin_dom"/>
</dbReference>
<keyword evidence="5" id="KW-0325">Glycoprotein</keyword>
<evidence type="ECO:0000256" key="1">
    <source>
        <dbReference type="ARBA" id="ARBA00009752"/>
    </source>
</evidence>
<sequence length="370" mass="41584">MFEERFWEVTGVLIMTAKILLILFVSLTGVCPRSSKVIYVKAGEMVALYCTLNKGHNPGAEVIWTSYTIQGRNLTSSMSSAEQRQMGVLVHGRSLVILSATVNHRGNYSCSLGNASSQFWFSLAVCTSQSREYELRTQYSTTCYTQEACTLYCPDVNVPALNIPNITSNGIIWHKEGESTPEGRYFSSVEEHNQGIYTCTRSYLYYDQIYNMTFTLRLDVQPRGTLKYSSISSPHNSDVISVDLGSPVVIDCKAFLYSDFDEVFWLRGKSFVETNTSFPVFYNSTRIEINAEEITMTASLVFKKVSEEDLTKNYTCRLDTVTGPSSFVTITLAQKPRPSYVALALGIVGIVMVVLTVFYVRLKNISMHQK</sequence>
<feature type="domain" description="Ig-like" evidence="8">
    <location>
        <begin position="234"/>
        <end position="331"/>
    </location>
</feature>
<dbReference type="PANTHER" id="PTHR11890:SF6">
    <property type="entry name" value="INTERLEUKIN-18 RECEPTOR 1"/>
    <property type="match status" value="1"/>
</dbReference>
<dbReference type="PRINTS" id="PR01536">
    <property type="entry name" value="INTRLKN1R12F"/>
</dbReference>
<feature type="domain" description="Ig-like" evidence="8">
    <location>
        <begin position="32"/>
        <end position="122"/>
    </location>
</feature>
<dbReference type="InterPro" id="IPR003599">
    <property type="entry name" value="Ig_sub"/>
</dbReference>
<gene>
    <name evidence="10" type="primary">LOC115023709</name>
</gene>
<dbReference type="Proteomes" id="UP000504630">
    <property type="component" value="Chromosome 3"/>
</dbReference>
<evidence type="ECO:0000256" key="6">
    <source>
        <dbReference type="ARBA" id="ARBA00023319"/>
    </source>
</evidence>
<evidence type="ECO:0000256" key="3">
    <source>
        <dbReference type="ARBA" id="ARBA00022737"/>
    </source>
</evidence>
<dbReference type="InterPro" id="IPR015621">
    <property type="entry name" value="IL-1_rcpt_fam"/>
</dbReference>
<evidence type="ECO:0000259" key="8">
    <source>
        <dbReference type="PROSITE" id="PS50835"/>
    </source>
</evidence>
<dbReference type="GO" id="GO:0004908">
    <property type="term" value="F:interleukin-1 receptor activity"/>
    <property type="evidence" value="ECO:0007669"/>
    <property type="project" value="InterPro"/>
</dbReference>
<dbReference type="InterPro" id="IPR004074">
    <property type="entry name" value="IL-1_rcpt_I/II-typ"/>
</dbReference>
<evidence type="ECO:0000313" key="10">
    <source>
        <dbReference type="RefSeq" id="XP_029310793.1"/>
    </source>
</evidence>
<accession>A0A6J2RIQ8</accession>
<dbReference type="PANTHER" id="PTHR11890">
    <property type="entry name" value="INTERLEUKIN-1 RECEPTOR FAMILY MEMBER"/>
    <property type="match status" value="1"/>
</dbReference>
<dbReference type="Pfam" id="PF00047">
    <property type="entry name" value="ig"/>
    <property type="match status" value="1"/>
</dbReference>
<dbReference type="SMART" id="SM00409">
    <property type="entry name" value="IG"/>
    <property type="match status" value="2"/>
</dbReference>
<dbReference type="InterPro" id="IPR036179">
    <property type="entry name" value="Ig-like_dom_sf"/>
</dbReference>
<evidence type="ECO:0000256" key="5">
    <source>
        <dbReference type="ARBA" id="ARBA00023180"/>
    </source>
</evidence>
<dbReference type="RefSeq" id="XP_029310793.1">
    <property type="nucleotide sequence ID" value="XM_029454933.1"/>
</dbReference>
<comment type="similarity">
    <text evidence="1">Belongs to the interleukin-1 receptor family.</text>
</comment>
<reference evidence="10" key="1">
    <citation type="submission" date="2025-08" db="UniProtKB">
        <authorList>
            <consortium name="RefSeq"/>
        </authorList>
    </citation>
    <scope>IDENTIFICATION</scope>
</reference>
<dbReference type="InterPro" id="IPR007110">
    <property type="entry name" value="Ig-like_dom"/>
</dbReference>
<evidence type="ECO:0000313" key="9">
    <source>
        <dbReference type="Proteomes" id="UP000504630"/>
    </source>
</evidence>
<proteinExistence type="inferred from homology"/>
<evidence type="ECO:0000256" key="7">
    <source>
        <dbReference type="SAM" id="Phobius"/>
    </source>
</evidence>
<organism evidence="9 10">
    <name type="scientific">Cottoperca gobio</name>
    <name type="common">Frogmouth</name>
    <name type="synonym">Aphritis gobio</name>
    <dbReference type="NCBI Taxonomy" id="56716"/>
    <lineage>
        <taxon>Eukaryota</taxon>
        <taxon>Metazoa</taxon>
        <taxon>Chordata</taxon>
        <taxon>Craniata</taxon>
        <taxon>Vertebrata</taxon>
        <taxon>Euteleostomi</taxon>
        <taxon>Actinopterygii</taxon>
        <taxon>Neopterygii</taxon>
        <taxon>Teleostei</taxon>
        <taxon>Neoteleostei</taxon>
        <taxon>Acanthomorphata</taxon>
        <taxon>Eupercaria</taxon>
        <taxon>Perciformes</taxon>
        <taxon>Notothenioidei</taxon>
        <taxon>Bovichtidae</taxon>
        <taxon>Cottoperca</taxon>
    </lineage>
</organism>
<evidence type="ECO:0000256" key="2">
    <source>
        <dbReference type="ARBA" id="ARBA00022729"/>
    </source>
</evidence>